<dbReference type="AlphaFoldDB" id="A0A517PAZ0"/>
<evidence type="ECO:0000313" key="2">
    <source>
        <dbReference type="EMBL" id="QDT16543.1"/>
    </source>
</evidence>
<accession>A0A517PAZ0</accession>
<feature type="compositionally biased region" description="Pro residues" evidence="1">
    <location>
        <begin position="176"/>
        <end position="186"/>
    </location>
</feature>
<evidence type="ECO:0000256" key="1">
    <source>
        <dbReference type="SAM" id="MobiDB-lite"/>
    </source>
</evidence>
<name>A0A517PAZ0_9PLAN</name>
<feature type="compositionally biased region" description="Basic residues" evidence="1">
    <location>
        <begin position="80"/>
        <end position="95"/>
    </location>
</feature>
<sequence length="259" mass="26432">MRVLTPTPATPRSGAGRRAPGVLEGDDTRRRTPVAKSARADCSGASGTSISRGLPSGEVDAEFARHLGRAPLAVTAGSCRPRRPGRVRPVGRRGRRCLEAPPARASSSLQSGQGPKLRTSPEQVARSPRGGGDVPGPTCEDVHGRGGGTPNPGPVAAPVSGGPGDRLKPAAKGAPPRGPGRSPPRSPGRAASCRSDRGPKVRTVPPSAVQVRGGGTATGVHGRRDSPRRSPVRVVGTDPARLPYGPVRGGLWTVPASVR</sequence>
<gene>
    <name evidence="2" type="ORF">CA12_26490</name>
</gene>
<evidence type="ECO:0000313" key="3">
    <source>
        <dbReference type="Proteomes" id="UP000318741"/>
    </source>
</evidence>
<dbReference type="KEGG" id="acaf:CA12_26490"/>
<reference evidence="2 3" key="1">
    <citation type="submission" date="2019-02" db="EMBL/GenBank/DDBJ databases">
        <title>Deep-cultivation of Planctomycetes and their phenomic and genomic characterization uncovers novel biology.</title>
        <authorList>
            <person name="Wiegand S."/>
            <person name="Jogler M."/>
            <person name="Boedeker C."/>
            <person name="Pinto D."/>
            <person name="Vollmers J."/>
            <person name="Rivas-Marin E."/>
            <person name="Kohn T."/>
            <person name="Peeters S.H."/>
            <person name="Heuer A."/>
            <person name="Rast P."/>
            <person name="Oberbeckmann S."/>
            <person name="Bunk B."/>
            <person name="Jeske O."/>
            <person name="Meyerdierks A."/>
            <person name="Storesund J.E."/>
            <person name="Kallscheuer N."/>
            <person name="Luecker S."/>
            <person name="Lage O.M."/>
            <person name="Pohl T."/>
            <person name="Merkel B.J."/>
            <person name="Hornburger P."/>
            <person name="Mueller R.-W."/>
            <person name="Bruemmer F."/>
            <person name="Labrenz M."/>
            <person name="Spormann A.M."/>
            <person name="Op den Camp H."/>
            <person name="Overmann J."/>
            <person name="Amann R."/>
            <person name="Jetten M.S.M."/>
            <person name="Mascher T."/>
            <person name="Medema M.H."/>
            <person name="Devos D.P."/>
            <person name="Kaster A.-K."/>
            <person name="Ovreas L."/>
            <person name="Rohde M."/>
            <person name="Galperin M.Y."/>
            <person name="Jogler C."/>
        </authorList>
    </citation>
    <scope>NUCLEOTIDE SEQUENCE [LARGE SCALE GENOMIC DNA]</scope>
    <source>
        <strain evidence="2 3">CA12</strain>
    </source>
</reference>
<dbReference type="EMBL" id="CP036265">
    <property type="protein sequence ID" value="QDT16543.1"/>
    <property type="molecule type" value="Genomic_DNA"/>
</dbReference>
<feature type="region of interest" description="Disordered" evidence="1">
    <location>
        <begin position="70"/>
        <end position="241"/>
    </location>
</feature>
<keyword evidence="3" id="KW-1185">Reference proteome</keyword>
<feature type="region of interest" description="Disordered" evidence="1">
    <location>
        <begin position="1"/>
        <end position="56"/>
    </location>
</feature>
<dbReference type="Proteomes" id="UP000318741">
    <property type="component" value="Chromosome"/>
</dbReference>
<protein>
    <submittedName>
        <fullName evidence="2">Uncharacterized protein</fullName>
    </submittedName>
</protein>
<organism evidence="2 3">
    <name type="scientific">Alienimonas californiensis</name>
    <dbReference type="NCBI Taxonomy" id="2527989"/>
    <lineage>
        <taxon>Bacteria</taxon>
        <taxon>Pseudomonadati</taxon>
        <taxon>Planctomycetota</taxon>
        <taxon>Planctomycetia</taxon>
        <taxon>Planctomycetales</taxon>
        <taxon>Planctomycetaceae</taxon>
        <taxon>Alienimonas</taxon>
    </lineage>
</organism>
<proteinExistence type="predicted"/>